<reference evidence="8" key="1">
    <citation type="submission" date="2020-09" db="EMBL/GenBank/DDBJ databases">
        <title>A novel bacterium of genus Paenibacillus, isolated from South China Sea.</title>
        <authorList>
            <person name="Huang H."/>
            <person name="Mo K."/>
            <person name="Hu Y."/>
        </authorList>
    </citation>
    <scope>NUCLEOTIDE SEQUENCE</scope>
    <source>
        <strain evidence="8">IB182493</strain>
    </source>
</reference>
<evidence type="ECO:0000256" key="3">
    <source>
        <dbReference type="ARBA" id="ARBA00022692"/>
    </source>
</evidence>
<evidence type="ECO:0000256" key="1">
    <source>
        <dbReference type="ARBA" id="ARBA00004651"/>
    </source>
</evidence>
<evidence type="ECO:0000256" key="4">
    <source>
        <dbReference type="ARBA" id="ARBA00022989"/>
    </source>
</evidence>
<dbReference type="GO" id="GO:0140359">
    <property type="term" value="F:ABC-type transporter activity"/>
    <property type="evidence" value="ECO:0007669"/>
    <property type="project" value="InterPro"/>
</dbReference>
<evidence type="ECO:0000256" key="6">
    <source>
        <dbReference type="SAM" id="Phobius"/>
    </source>
</evidence>
<feature type="transmembrane region" description="Helical" evidence="6">
    <location>
        <begin position="180"/>
        <end position="202"/>
    </location>
</feature>
<protein>
    <submittedName>
        <fullName evidence="8">ABC transporter permease</fullName>
    </submittedName>
</protein>
<proteinExistence type="predicted"/>
<accession>A0A927CR32</accession>
<comment type="caution">
    <text evidence="8">The sequence shown here is derived from an EMBL/GenBank/DDBJ whole genome shotgun (WGS) entry which is preliminary data.</text>
</comment>
<dbReference type="InterPro" id="IPR013525">
    <property type="entry name" value="ABC2_TM"/>
</dbReference>
<comment type="subcellular location">
    <subcellularLocation>
        <location evidence="1">Cell membrane</location>
        <topology evidence="1">Multi-pass membrane protein</topology>
    </subcellularLocation>
</comment>
<keyword evidence="2" id="KW-1003">Cell membrane</keyword>
<dbReference type="PANTHER" id="PTHR30294">
    <property type="entry name" value="MEMBRANE COMPONENT OF ABC TRANSPORTER YHHJ-RELATED"/>
    <property type="match status" value="1"/>
</dbReference>
<dbReference type="InterPro" id="IPR051449">
    <property type="entry name" value="ABC-2_transporter_component"/>
</dbReference>
<feature type="domain" description="ABC-2 type transporter transmembrane" evidence="7">
    <location>
        <begin position="18"/>
        <end position="363"/>
    </location>
</feature>
<evidence type="ECO:0000313" key="9">
    <source>
        <dbReference type="Proteomes" id="UP000632125"/>
    </source>
</evidence>
<gene>
    <name evidence="8" type="ORF">IDH41_22015</name>
</gene>
<feature type="transmembrane region" description="Helical" evidence="6">
    <location>
        <begin position="341"/>
        <end position="366"/>
    </location>
</feature>
<evidence type="ECO:0000256" key="5">
    <source>
        <dbReference type="ARBA" id="ARBA00023136"/>
    </source>
</evidence>
<feature type="transmembrane region" description="Helical" evidence="6">
    <location>
        <begin position="290"/>
        <end position="309"/>
    </location>
</feature>
<keyword evidence="9" id="KW-1185">Reference proteome</keyword>
<evidence type="ECO:0000256" key="2">
    <source>
        <dbReference type="ARBA" id="ARBA00022475"/>
    </source>
</evidence>
<name>A0A927CR32_9BACL</name>
<dbReference type="EMBL" id="JACXIY010000028">
    <property type="protein sequence ID" value="MBD2871268.1"/>
    <property type="molecule type" value="Genomic_DNA"/>
</dbReference>
<dbReference type="PANTHER" id="PTHR30294:SF48">
    <property type="entry name" value="LINEARMYCIN RESISTANCE PERMEASE PROTEIN LNRM"/>
    <property type="match status" value="1"/>
</dbReference>
<sequence length="372" mass="40183">MNMWRIAIKEWATLRDVKMIIMMLATPVLLILIMGTAFTNSFNGSATVGEIRVLYEAPDGEGALAEAWGRFIRDAEAGGVRFERGSGAEDGKLGVQNKAYTGYVEVTEAGLRYYGNNRSGIEDGIVQGLLAAFADRYKLAAEAAKDPSGPQIPAWPGGAGADYVQETAIDAPMQPRAIDYYAIAMTTLIVMYIALSAGLFIEDERKRNTAVRLLAAPISKMDIFAGKILGMLLANTASIIAVVLISKYMFGANWGDNLWMVFLVLTTQIAFALSLGIGVSYMLKSSAAGAVTMTIIQLVALFGGSYHRIADDGTWFSEVARYSPLRWTNDGLVHLIYSDSYATASIAMLINIGFSVLLLAVAVAALRRREGL</sequence>
<feature type="transmembrane region" description="Helical" evidence="6">
    <location>
        <begin position="223"/>
        <end position="246"/>
    </location>
</feature>
<keyword evidence="3 6" id="KW-0812">Transmembrane</keyword>
<evidence type="ECO:0000313" key="8">
    <source>
        <dbReference type="EMBL" id="MBD2871268.1"/>
    </source>
</evidence>
<dbReference type="GO" id="GO:0005886">
    <property type="term" value="C:plasma membrane"/>
    <property type="evidence" value="ECO:0007669"/>
    <property type="project" value="UniProtKB-SubCell"/>
</dbReference>
<evidence type="ECO:0000259" key="7">
    <source>
        <dbReference type="Pfam" id="PF12698"/>
    </source>
</evidence>
<keyword evidence="4 6" id="KW-1133">Transmembrane helix</keyword>
<organism evidence="8 9">
    <name type="scientific">Paenibacillus arenilitoris</name>
    <dbReference type="NCBI Taxonomy" id="2772299"/>
    <lineage>
        <taxon>Bacteria</taxon>
        <taxon>Bacillati</taxon>
        <taxon>Bacillota</taxon>
        <taxon>Bacilli</taxon>
        <taxon>Bacillales</taxon>
        <taxon>Paenibacillaceae</taxon>
        <taxon>Paenibacillus</taxon>
    </lineage>
</organism>
<dbReference type="AlphaFoldDB" id="A0A927CR32"/>
<dbReference type="Proteomes" id="UP000632125">
    <property type="component" value="Unassembled WGS sequence"/>
</dbReference>
<dbReference type="Pfam" id="PF12698">
    <property type="entry name" value="ABC2_membrane_3"/>
    <property type="match status" value="1"/>
</dbReference>
<keyword evidence="5 6" id="KW-0472">Membrane</keyword>
<feature type="transmembrane region" description="Helical" evidence="6">
    <location>
        <begin position="258"/>
        <end position="283"/>
    </location>
</feature>